<dbReference type="AlphaFoldDB" id="A0A076MMY2"/>
<accession>A0A076MMY2</accession>
<dbReference type="Proteomes" id="UP000062973">
    <property type="component" value="Chromosome"/>
</dbReference>
<dbReference type="SUPFAM" id="SSF50249">
    <property type="entry name" value="Nucleic acid-binding proteins"/>
    <property type="match status" value="1"/>
</dbReference>
<dbReference type="RefSeq" id="WP_017986077.1">
    <property type="nucleotide sequence ID" value="NZ_AQUL01000001.1"/>
</dbReference>
<evidence type="ECO:0008006" key="3">
    <source>
        <dbReference type="Google" id="ProtNLM"/>
    </source>
</evidence>
<dbReference type="OrthoDB" id="4249166at2"/>
<dbReference type="KEGG" id="amq:AMETH_0123"/>
<protein>
    <recommendedName>
        <fullName evidence="3">S1 motif domain-containing protein</fullName>
    </recommendedName>
</protein>
<organism evidence="1 2">
    <name type="scientific">Amycolatopsis methanolica 239</name>
    <dbReference type="NCBI Taxonomy" id="1068978"/>
    <lineage>
        <taxon>Bacteria</taxon>
        <taxon>Bacillati</taxon>
        <taxon>Actinomycetota</taxon>
        <taxon>Actinomycetes</taxon>
        <taxon>Pseudonocardiales</taxon>
        <taxon>Pseudonocardiaceae</taxon>
        <taxon>Amycolatopsis</taxon>
        <taxon>Amycolatopsis methanolica group</taxon>
    </lineage>
</organism>
<dbReference type="STRING" id="1068978.AMETH_0123"/>
<gene>
    <name evidence="1" type="ORF">AMETH_0123</name>
</gene>
<dbReference type="eggNOG" id="COG0539">
    <property type="taxonomic scope" value="Bacteria"/>
</dbReference>
<dbReference type="HOGENOM" id="CLU_145416_1_0_11"/>
<dbReference type="InterPro" id="IPR012340">
    <property type="entry name" value="NA-bd_OB-fold"/>
</dbReference>
<dbReference type="Gene3D" id="2.40.50.140">
    <property type="entry name" value="Nucleic acid-binding proteins"/>
    <property type="match status" value="1"/>
</dbReference>
<keyword evidence="2" id="KW-1185">Reference proteome</keyword>
<name>A0A076MMY2_AMYME</name>
<proteinExistence type="predicted"/>
<evidence type="ECO:0000313" key="1">
    <source>
        <dbReference type="EMBL" id="AIJ20215.1"/>
    </source>
</evidence>
<evidence type="ECO:0000313" key="2">
    <source>
        <dbReference type="Proteomes" id="UP000062973"/>
    </source>
</evidence>
<dbReference type="PATRIC" id="fig|1068978.7.peg.132"/>
<dbReference type="EMBL" id="CP009110">
    <property type="protein sequence ID" value="AIJ20215.1"/>
    <property type="molecule type" value="Genomic_DNA"/>
</dbReference>
<sequence length="100" mass="10816">MTNDAEWAAAKERFPIGSAVAAVVEQHLPFGMVVTLPGGLPALIDAISYRPGGEDVFDHSKWPATGESIEAVVADHRDRNRQIQLRVGPPVWEKTGSVRA</sequence>
<reference evidence="1 2" key="1">
    <citation type="submission" date="2014-07" db="EMBL/GenBank/DDBJ databases">
        <title>Whole Genome Sequence of the Amycolatopsis methanolica 239.</title>
        <authorList>
            <person name="Tang B."/>
        </authorList>
    </citation>
    <scope>NUCLEOTIDE SEQUENCE [LARGE SCALE GENOMIC DNA]</scope>
    <source>
        <strain evidence="1 2">239</strain>
    </source>
</reference>